<proteinExistence type="predicted"/>
<protein>
    <submittedName>
        <fullName evidence="1">Uncharacterized protein</fullName>
    </submittedName>
</protein>
<dbReference type="AlphaFoldDB" id="A0A2G4U4L4"/>
<organism evidence="1 2">
    <name type="scientific">Yersinia bercovieri</name>
    <dbReference type="NCBI Taxonomy" id="634"/>
    <lineage>
        <taxon>Bacteria</taxon>
        <taxon>Pseudomonadati</taxon>
        <taxon>Pseudomonadota</taxon>
        <taxon>Gammaproteobacteria</taxon>
        <taxon>Enterobacterales</taxon>
        <taxon>Yersiniaceae</taxon>
        <taxon>Yersinia</taxon>
    </lineage>
</organism>
<name>A0A2G4U4L4_YERBE</name>
<sequence>MDVTNNQFEINCTKMRNAFSHCFDWDNVAINYAMVDIKKKKIDGITSDYEWHLLCWEDDLDLRISERLATGVQYWENYSSIFSETLFKFKNKKYKEKVDMCTCHGSVFELISVNSTKALPPKDIMAFLKFKPILSDYTNKLWKKQHPQETALPLREEITLDKIAANNMYEDSLDYHPYMRFGKIRFTRKEISTIRLLLSHRQVKEIATFHGCTVTTERARIHHIKEKLNCQHQSSASLFKALKDHGVTLACLDVLIKTTQ</sequence>
<dbReference type="EMBL" id="PEHN01000004">
    <property type="protein sequence ID" value="PHZ28265.1"/>
    <property type="molecule type" value="Genomic_DNA"/>
</dbReference>
<dbReference type="GO" id="GO:0003677">
    <property type="term" value="F:DNA binding"/>
    <property type="evidence" value="ECO:0007669"/>
    <property type="project" value="InterPro"/>
</dbReference>
<dbReference type="SUPFAM" id="SSF46894">
    <property type="entry name" value="C-terminal effector domain of the bipartite response regulators"/>
    <property type="match status" value="1"/>
</dbReference>
<dbReference type="GO" id="GO:0006355">
    <property type="term" value="P:regulation of DNA-templated transcription"/>
    <property type="evidence" value="ECO:0007669"/>
    <property type="project" value="InterPro"/>
</dbReference>
<dbReference type="Proteomes" id="UP000229378">
    <property type="component" value="Unassembled WGS sequence"/>
</dbReference>
<dbReference type="GeneID" id="89596490"/>
<gene>
    <name evidence="1" type="ORF">CS533_05985</name>
</gene>
<accession>A0A2G4U4L4</accession>
<evidence type="ECO:0000313" key="2">
    <source>
        <dbReference type="Proteomes" id="UP000229378"/>
    </source>
</evidence>
<evidence type="ECO:0000313" key="1">
    <source>
        <dbReference type="EMBL" id="PHZ28265.1"/>
    </source>
</evidence>
<reference evidence="1 2" key="1">
    <citation type="submission" date="2017-10" db="EMBL/GenBank/DDBJ databases">
        <authorList>
            <person name="Banno H."/>
            <person name="Chua N.-H."/>
        </authorList>
    </citation>
    <scope>NUCLEOTIDE SEQUENCE [LARGE SCALE GENOMIC DNA]</scope>
    <source>
        <strain evidence="1 2">SCPM-O-B-7607</strain>
    </source>
</reference>
<dbReference type="InterPro" id="IPR016032">
    <property type="entry name" value="Sig_transdc_resp-reg_C-effctor"/>
</dbReference>
<dbReference type="RefSeq" id="WP_005275567.1">
    <property type="nucleotide sequence ID" value="NZ_CABHQJ010000102.1"/>
</dbReference>
<comment type="caution">
    <text evidence="1">The sequence shown here is derived from an EMBL/GenBank/DDBJ whole genome shotgun (WGS) entry which is preliminary data.</text>
</comment>